<gene>
    <name evidence="12" type="primary">rbsK</name>
    <name evidence="14" type="ORF">NF557_13060</name>
</gene>
<feature type="binding site" evidence="12">
    <location>
        <position position="266"/>
    </location>
    <ligand>
        <name>K(+)</name>
        <dbReference type="ChEBI" id="CHEBI:29103"/>
    </ligand>
</feature>
<evidence type="ECO:0000256" key="2">
    <source>
        <dbReference type="ARBA" id="ARBA00012035"/>
    </source>
</evidence>
<dbReference type="RefSeq" id="WP_252619961.1">
    <property type="nucleotide sequence ID" value="NZ_CP099490.1"/>
</dbReference>
<keyword evidence="7 12" id="KW-0418">Kinase</keyword>
<feature type="binding site" evidence="12">
    <location>
        <begin position="12"/>
        <end position="14"/>
    </location>
    <ligand>
        <name>substrate</name>
    </ligand>
</feature>
<organism evidence="14 15">
    <name type="scientific">Ornithinimicrobium cryptoxanthini</name>
    <dbReference type="NCBI Taxonomy" id="2934161"/>
    <lineage>
        <taxon>Bacteria</taxon>
        <taxon>Bacillati</taxon>
        <taxon>Actinomycetota</taxon>
        <taxon>Actinomycetes</taxon>
        <taxon>Micrococcales</taxon>
        <taxon>Ornithinimicrobiaceae</taxon>
        <taxon>Ornithinimicrobium</taxon>
    </lineage>
</organism>
<feature type="binding site" evidence="12">
    <location>
        <position position="305"/>
    </location>
    <ligand>
        <name>K(+)</name>
        <dbReference type="ChEBI" id="CHEBI:29103"/>
    </ligand>
</feature>
<protein>
    <recommendedName>
        <fullName evidence="3 12">Ribokinase</fullName>
        <shortName evidence="12">RK</shortName>
        <ecNumber evidence="2 12">2.7.1.15</ecNumber>
    </recommendedName>
</protein>
<comment type="catalytic activity">
    <reaction evidence="12">
        <text>D-ribose + ATP = D-ribose 5-phosphate + ADP + H(+)</text>
        <dbReference type="Rhea" id="RHEA:13697"/>
        <dbReference type="ChEBI" id="CHEBI:15378"/>
        <dbReference type="ChEBI" id="CHEBI:30616"/>
        <dbReference type="ChEBI" id="CHEBI:47013"/>
        <dbReference type="ChEBI" id="CHEBI:78346"/>
        <dbReference type="ChEBI" id="CHEBI:456216"/>
        <dbReference type="EC" id="2.7.1.15"/>
    </reaction>
</comment>
<name>A0ABY4YFI1_9MICO</name>
<comment type="subcellular location">
    <subcellularLocation>
        <location evidence="12">Cytoplasm</location>
    </subcellularLocation>
</comment>
<dbReference type="EC" id="2.7.1.15" evidence="2 12"/>
<feature type="binding site" evidence="12">
    <location>
        <position position="270"/>
    </location>
    <ligand>
        <name>substrate</name>
    </ligand>
</feature>
<comment type="caution">
    <text evidence="12">Lacks conserved residue(s) required for the propagation of feature annotation.</text>
</comment>
<evidence type="ECO:0000256" key="5">
    <source>
        <dbReference type="ARBA" id="ARBA00022723"/>
    </source>
</evidence>
<dbReference type="InterPro" id="IPR011877">
    <property type="entry name" value="Ribokinase"/>
</dbReference>
<evidence type="ECO:0000256" key="8">
    <source>
        <dbReference type="ARBA" id="ARBA00022840"/>
    </source>
</evidence>
<feature type="domain" description="Carbohydrate kinase PfkB" evidence="13">
    <location>
        <begin position="4"/>
        <end position="311"/>
    </location>
</feature>
<evidence type="ECO:0000313" key="14">
    <source>
        <dbReference type="EMBL" id="USQ75535.1"/>
    </source>
</evidence>
<dbReference type="HAMAP" id="MF_01987">
    <property type="entry name" value="Ribokinase"/>
    <property type="match status" value="1"/>
</dbReference>
<feature type="binding site" evidence="12">
    <location>
        <position position="264"/>
    </location>
    <ligand>
        <name>K(+)</name>
        <dbReference type="ChEBI" id="CHEBI:29103"/>
    </ligand>
</feature>
<comment type="similarity">
    <text evidence="12">Belongs to the carbohydrate kinase PfkB family. Ribokinase subfamily.</text>
</comment>
<comment type="function">
    <text evidence="12">Catalyzes the phosphorylation of ribose at O-5 in a reaction requiring ATP and magnesium. The resulting D-ribose-5-phosphate can then be used either for sythesis of nucleotides, histidine, and tryptophan, or as a component of the pentose phosphate pathway.</text>
</comment>
<keyword evidence="5 12" id="KW-0479">Metal-binding</keyword>
<proteinExistence type="inferred from homology"/>
<evidence type="ECO:0000256" key="10">
    <source>
        <dbReference type="ARBA" id="ARBA00022958"/>
    </source>
</evidence>
<feature type="active site" description="Proton acceptor" evidence="12">
    <location>
        <position position="270"/>
    </location>
</feature>
<sequence>MSPRLLVIGSSNVDLFATVPRHPFPGETLLGTGGARAAGGKGANQALAAALQGANVQFVGAVGDDADAELALAGMRAAGVDLDRVVTVSGAPTGLAIITVSQDGENTIVVIPGANAQVSAEQAVGAVERMGSDDILLMQGELPPKSTEAAVRAAGAAGLRVVLNVAPWLALEHDVLTAADPLVLNEHEAQLAVAEFGLAPEDGGPMAMARALRMAGAPSVVITLGAEGAVVASAEPASQVSGSRAPVSGSRVTRLPSPRVTAVDSTGAGDAFTGALAARLLEGDDLQDAAAHAVRVGAYAVQRRGAQPSYPRAGQELPGTFA</sequence>
<feature type="binding site" evidence="12">
    <location>
        <position position="185"/>
    </location>
    <ligand>
        <name>ATP</name>
        <dbReference type="ChEBI" id="CHEBI:30616"/>
    </ligand>
</feature>
<keyword evidence="8 12" id="KW-0067">ATP-binding</keyword>
<keyword evidence="4 12" id="KW-0808">Transferase</keyword>
<evidence type="ECO:0000259" key="13">
    <source>
        <dbReference type="Pfam" id="PF00294"/>
    </source>
</evidence>
<comment type="similarity">
    <text evidence="1">Belongs to the carbohydrate kinase pfkB family.</text>
</comment>
<comment type="activity regulation">
    <text evidence="12">Activated by a monovalent cation that binds near, but not in, the active site. The most likely occupant of the site in vivo is potassium. Ion binding induces a conformational change that may alter substrate affinity.</text>
</comment>
<keyword evidence="15" id="KW-1185">Reference proteome</keyword>
<evidence type="ECO:0000313" key="15">
    <source>
        <dbReference type="Proteomes" id="UP001056535"/>
    </source>
</evidence>
<dbReference type="PANTHER" id="PTHR10584:SF166">
    <property type="entry name" value="RIBOKINASE"/>
    <property type="match status" value="1"/>
</dbReference>
<feature type="binding site" evidence="12">
    <location>
        <begin position="40"/>
        <end position="44"/>
    </location>
    <ligand>
        <name>substrate</name>
    </ligand>
</feature>
<evidence type="ECO:0000256" key="1">
    <source>
        <dbReference type="ARBA" id="ARBA00005380"/>
    </source>
</evidence>
<feature type="binding site" evidence="12">
    <location>
        <position position="300"/>
    </location>
    <ligand>
        <name>K(+)</name>
        <dbReference type="ChEBI" id="CHEBI:29103"/>
    </ligand>
</feature>
<reference evidence="14" key="1">
    <citation type="submission" date="2022-06" db="EMBL/GenBank/DDBJ databases">
        <title>Ornithinimicrobium JY.X270.</title>
        <authorList>
            <person name="Huang Y."/>
        </authorList>
    </citation>
    <scope>NUCLEOTIDE SEQUENCE</scope>
    <source>
        <strain evidence="14">JY.X270</strain>
    </source>
</reference>
<dbReference type="InterPro" id="IPR011611">
    <property type="entry name" value="PfkB_dom"/>
</dbReference>
<keyword evidence="11 12" id="KW-0119">Carbohydrate metabolism</keyword>
<keyword evidence="9 12" id="KW-0460">Magnesium</keyword>
<dbReference type="InterPro" id="IPR002173">
    <property type="entry name" value="Carboh/pur_kinase_PfkB_CS"/>
</dbReference>
<keyword evidence="6 12" id="KW-0547">Nucleotide-binding</keyword>
<dbReference type="EMBL" id="CP099490">
    <property type="protein sequence ID" value="USQ75535.1"/>
    <property type="molecule type" value="Genomic_DNA"/>
</dbReference>
<evidence type="ECO:0000256" key="3">
    <source>
        <dbReference type="ARBA" id="ARBA00016943"/>
    </source>
</evidence>
<dbReference type="Pfam" id="PF00294">
    <property type="entry name" value="PfkB"/>
    <property type="match status" value="1"/>
</dbReference>
<evidence type="ECO:0000256" key="11">
    <source>
        <dbReference type="ARBA" id="ARBA00023277"/>
    </source>
</evidence>
<feature type="binding site" evidence="12">
    <location>
        <begin position="269"/>
        <end position="270"/>
    </location>
    <ligand>
        <name>ATP</name>
        <dbReference type="ChEBI" id="CHEBI:30616"/>
    </ligand>
</feature>
<dbReference type="InterPro" id="IPR002139">
    <property type="entry name" value="Ribo/fructo_kinase"/>
</dbReference>
<comment type="subunit">
    <text evidence="12">Homodimer.</text>
</comment>
<dbReference type="PROSITE" id="PS00584">
    <property type="entry name" value="PFKB_KINASES_2"/>
    <property type="match status" value="1"/>
</dbReference>
<dbReference type="CDD" id="cd01174">
    <property type="entry name" value="ribokinase"/>
    <property type="match status" value="1"/>
</dbReference>
<evidence type="ECO:0000256" key="7">
    <source>
        <dbReference type="ARBA" id="ARBA00022777"/>
    </source>
</evidence>
<feature type="binding site" evidence="12">
    <location>
        <position position="303"/>
    </location>
    <ligand>
        <name>K(+)</name>
        <dbReference type="ChEBI" id="CHEBI:29103"/>
    </ligand>
</feature>
<dbReference type="InterPro" id="IPR029056">
    <property type="entry name" value="Ribokinase-like"/>
</dbReference>
<accession>A0ABY4YFI1</accession>
<evidence type="ECO:0000256" key="6">
    <source>
        <dbReference type="ARBA" id="ARBA00022741"/>
    </source>
</evidence>
<dbReference type="Gene3D" id="3.40.1190.20">
    <property type="match status" value="1"/>
</dbReference>
<evidence type="ECO:0000256" key="12">
    <source>
        <dbReference type="HAMAP-Rule" id="MF_01987"/>
    </source>
</evidence>
<dbReference type="Proteomes" id="UP001056535">
    <property type="component" value="Chromosome"/>
</dbReference>
<feature type="binding site" evidence="12">
    <location>
        <position position="309"/>
    </location>
    <ligand>
        <name>K(+)</name>
        <dbReference type="ChEBI" id="CHEBI:29103"/>
    </ligand>
</feature>
<dbReference type="SUPFAM" id="SSF53613">
    <property type="entry name" value="Ribokinase-like"/>
    <property type="match status" value="1"/>
</dbReference>
<comment type="cofactor">
    <cofactor evidence="12">
        <name>Mg(2+)</name>
        <dbReference type="ChEBI" id="CHEBI:18420"/>
    </cofactor>
    <text evidence="12">Requires a divalent cation, most likely magnesium in vivo, as an electrophilic catalyst to aid phosphoryl group transfer. It is the chelate of the metal and the nucleotide that is the actual substrate.</text>
</comment>
<dbReference type="PANTHER" id="PTHR10584">
    <property type="entry name" value="SUGAR KINASE"/>
    <property type="match status" value="1"/>
</dbReference>
<keyword evidence="12" id="KW-0963">Cytoplasm</keyword>
<feature type="binding site" evidence="12">
    <location>
        <begin position="223"/>
        <end position="228"/>
    </location>
    <ligand>
        <name>ATP</name>
        <dbReference type="ChEBI" id="CHEBI:30616"/>
    </ligand>
</feature>
<evidence type="ECO:0000256" key="9">
    <source>
        <dbReference type="ARBA" id="ARBA00022842"/>
    </source>
</evidence>
<dbReference type="PRINTS" id="PR00990">
    <property type="entry name" value="RIBOKINASE"/>
</dbReference>
<evidence type="ECO:0000256" key="4">
    <source>
        <dbReference type="ARBA" id="ARBA00022679"/>
    </source>
</evidence>
<comment type="pathway">
    <text evidence="12">Carbohydrate metabolism; D-ribose degradation; D-ribose 5-phosphate from beta-D-ribopyranose: step 2/2.</text>
</comment>
<feature type="binding site" evidence="12">
    <location>
        <position position="141"/>
    </location>
    <ligand>
        <name>substrate</name>
    </ligand>
</feature>
<keyword evidence="10 12" id="KW-0630">Potassium</keyword>